<evidence type="ECO:0000256" key="9">
    <source>
        <dbReference type="ARBA" id="ARBA00022840"/>
    </source>
</evidence>
<dbReference type="GO" id="GO:0016740">
    <property type="term" value="F:transferase activity"/>
    <property type="evidence" value="ECO:0007669"/>
    <property type="project" value="UniProtKB-KW"/>
</dbReference>
<evidence type="ECO:0000256" key="4">
    <source>
        <dbReference type="ARBA" id="ARBA00022722"/>
    </source>
</evidence>
<evidence type="ECO:0000256" key="11">
    <source>
        <dbReference type="ARBA" id="ARBA00032922"/>
    </source>
</evidence>
<organism evidence="13 14">
    <name type="scientific">Streptococcus anginosus T5</name>
    <dbReference type="NCBI Taxonomy" id="1163302"/>
    <lineage>
        <taxon>Bacteria</taxon>
        <taxon>Bacillati</taxon>
        <taxon>Bacillota</taxon>
        <taxon>Bacilli</taxon>
        <taxon>Lactobacillales</taxon>
        <taxon>Streptococcaceae</taxon>
        <taxon>Streptococcus</taxon>
        <taxon>Streptococcus anginosus group</taxon>
    </lineage>
</organism>
<dbReference type="InterPro" id="IPR043128">
    <property type="entry name" value="Rev_trsase/Diguanyl_cyclase"/>
</dbReference>
<comment type="caution">
    <text evidence="13">The sequence shown here is derived from an EMBL/GenBank/DDBJ whole genome shotgun (WGS) entry which is preliminary data.</text>
</comment>
<dbReference type="Pfam" id="PF18211">
    <property type="entry name" value="Csm1_B"/>
    <property type="match status" value="1"/>
</dbReference>
<feature type="domain" description="GGDEF" evidence="12">
    <location>
        <begin position="499"/>
        <end position="637"/>
    </location>
</feature>
<keyword evidence="8" id="KW-0269">Exonuclease</keyword>
<protein>
    <recommendedName>
        <fullName evidence="2">CRISPR system single-strand-specific deoxyribonuclease Cas10/Csm1 (subtype III-A)</fullName>
    </recommendedName>
    <alternativeName>
        <fullName evidence="11">Cyclic oligoadenylate synthase</fullName>
    </alternativeName>
</protein>
<keyword evidence="10" id="KW-0051">Antiviral defense</keyword>
<dbReference type="InterPro" id="IPR048693">
    <property type="entry name" value="Cmr2-like_C"/>
</dbReference>
<evidence type="ECO:0000256" key="6">
    <source>
        <dbReference type="ARBA" id="ARBA00022759"/>
    </source>
</evidence>
<keyword evidence="4" id="KW-0540">Nuclease</keyword>
<proteinExistence type="inferred from homology"/>
<dbReference type="Gene3D" id="3.30.70.270">
    <property type="match status" value="1"/>
</dbReference>
<dbReference type="Pfam" id="PF22335">
    <property type="entry name" value="Cas10-Cmr2_palm2"/>
    <property type="match status" value="1"/>
</dbReference>
<dbReference type="GO" id="GO:0004527">
    <property type="term" value="F:exonuclease activity"/>
    <property type="evidence" value="ECO:0007669"/>
    <property type="project" value="UniProtKB-KW"/>
</dbReference>
<evidence type="ECO:0000256" key="2">
    <source>
        <dbReference type="ARBA" id="ARBA00014333"/>
    </source>
</evidence>
<dbReference type="AlphaFoldDB" id="A0AAN4PA02"/>
<dbReference type="InterPro" id="IPR000160">
    <property type="entry name" value="GGDEF_dom"/>
</dbReference>
<dbReference type="PANTHER" id="PTHR36528">
    <property type="entry name" value="CRISPR SYSTEM SINGLE-STRAND-SPECIFIC DEOXYRIBONUCLEASE CAS10/CSM1 (SUBTYPE III-A)"/>
    <property type="match status" value="1"/>
</dbReference>
<dbReference type="RefSeq" id="WP_022527061.1">
    <property type="nucleotide sequence ID" value="NZ_BASY01000020.1"/>
</dbReference>
<keyword evidence="6" id="KW-0255">Endonuclease</keyword>
<dbReference type="Pfam" id="PF20824">
    <property type="entry name" value="Cmr2_hel_dom2"/>
    <property type="match status" value="1"/>
</dbReference>
<name>A0AAN4PA02_STRAP</name>
<keyword evidence="7" id="KW-0378">Hydrolase</keyword>
<dbReference type="GO" id="GO:0004519">
    <property type="term" value="F:endonuclease activity"/>
    <property type="evidence" value="ECO:0007669"/>
    <property type="project" value="UniProtKB-KW"/>
</dbReference>
<dbReference type="GO" id="GO:0005524">
    <property type="term" value="F:ATP binding"/>
    <property type="evidence" value="ECO:0007669"/>
    <property type="project" value="UniProtKB-KW"/>
</dbReference>
<evidence type="ECO:0000256" key="1">
    <source>
        <dbReference type="ARBA" id="ARBA00005700"/>
    </source>
</evidence>
<keyword evidence="3" id="KW-0808">Transferase</keyword>
<keyword evidence="9" id="KW-0067">ATP-binding</keyword>
<dbReference type="InterPro" id="IPR041062">
    <property type="entry name" value="Csm1_B"/>
</dbReference>
<sequence>MKKEKLDLIYKALLYNIGRLVSRSQGRSDGEPAERKDWLQNCLPQLNLENNEKIAKIIALADSIARGLPEQKQVSDGQFSQPLADIFNRFKAKKEGLRYQKFEFLTDDSEFSIASQEITSISQSDYQELLEQLIRKLCDISLEEESIPALFNIWQSLFSTVPLLPSDKELGDISLAEHSQLTAGFAAAIYDYLEDSGQEHLLDDLPTFDGIRSFLLASFDLSGIQDFIYNIASKGAAKQLKARSLYLDLMSEHIVDSLLAELGLSRVNALYVGGGHAYFILANTEQTIGQLVKFEKAFNQFFLEHFQTGLYVAFGWKSFSAAEIMVDTYSGPDYLKNYREIYQGVSRMISEKKLSRYDAASLLLLNQGGRSSERECAICHSVEKVKTVHYGEGEEYDLCTVCQELSGFAKKIDRDYFQIVSDSQSGLPIGPGAVLTSVEKVDLGKQPARLYVKNKWSDDTIGTPVFVGDYNFIKEDGTKAEIYDYADLSRDSQTKQGIKRLAVVRLDVDDLGAAFMAGFADQEDGRFSTFARSAIFSQNMSLFFKYYIHQFARGKKLTVIYAGGDDVFAIGSWQDIIAFTVELRQQFLSWTNRKLTLSAGIGLYPDKTPIHLMAQDSGDLEEAAKSNGKDSIALFKQNFTFKFDQFIEGVYQSKLVQLREYFKSQDERGKAFIYRLIKLLRAYDKLNTARLAYLLARLEDAASKEEKEKFKEFKNIFWAWYTGGEQERQEAEMALLLYIYEIRKD</sequence>
<evidence type="ECO:0000256" key="8">
    <source>
        <dbReference type="ARBA" id="ARBA00022839"/>
    </source>
</evidence>
<dbReference type="GO" id="GO:0051607">
    <property type="term" value="P:defense response to virus"/>
    <property type="evidence" value="ECO:0007669"/>
    <property type="project" value="UniProtKB-KW"/>
</dbReference>
<dbReference type="NCBIfam" id="TIGR02578">
    <property type="entry name" value="cas_TM1811_Csm1"/>
    <property type="match status" value="1"/>
</dbReference>
<evidence type="ECO:0000256" key="10">
    <source>
        <dbReference type="ARBA" id="ARBA00023118"/>
    </source>
</evidence>
<dbReference type="InterPro" id="IPR052117">
    <property type="entry name" value="Cas10/Csm1_subtype-III-A"/>
</dbReference>
<keyword evidence="5" id="KW-0547">Nucleotide-binding</keyword>
<accession>A0AAN4PA02</accession>
<dbReference type="PANTHER" id="PTHR36528:SF1">
    <property type="entry name" value="CRISPR SYSTEM SINGLE-STRAND-SPECIFIC DEOXYRIBONUCLEASE CAS10_CSM1 (SUBTYPE III-A)"/>
    <property type="match status" value="1"/>
</dbReference>
<dbReference type="InterPro" id="IPR013408">
    <property type="entry name" value="Cas10/Csm1"/>
</dbReference>
<dbReference type="InterPro" id="IPR054767">
    <property type="entry name" value="Cas10-Cmr2_palm2"/>
</dbReference>
<evidence type="ECO:0000259" key="12">
    <source>
        <dbReference type="PROSITE" id="PS50887"/>
    </source>
</evidence>
<reference evidence="14" key="1">
    <citation type="submission" date="2013-09" db="EMBL/GenBank/DDBJ databases">
        <title>Genome Sequences of seven clinical isolates and type strains of anginosus group streptococci.</title>
        <authorList>
            <person name="Maruyama F."/>
            <person name="Sakurai A."/>
            <person name="Ogura Y."/>
            <person name="Homma H."/>
            <person name="Takahashi N."/>
            <person name="Ohtsubo Y."/>
            <person name="Hoshino T."/>
            <person name="Okahashi N."/>
            <person name="Nakagawa I."/>
            <person name="Kimura S."/>
            <person name="Fujiwara T."/>
            <person name="Hayashi T."/>
            <person name="Shintani S."/>
        </authorList>
    </citation>
    <scope>NUCLEOTIDE SEQUENCE [LARGE SCALE GENOMIC DNA]</scope>
    <source>
        <strain evidence="14">T5</strain>
    </source>
</reference>
<evidence type="ECO:0000313" key="13">
    <source>
        <dbReference type="EMBL" id="GAD47132.1"/>
    </source>
</evidence>
<evidence type="ECO:0000256" key="5">
    <source>
        <dbReference type="ARBA" id="ARBA00022741"/>
    </source>
</evidence>
<gene>
    <name evidence="13" type="ORF">ANG6_1627</name>
</gene>
<evidence type="ECO:0000256" key="7">
    <source>
        <dbReference type="ARBA" id="ARBA00022801"/>
    </source>
</evidence>
<dbReference type="PROSITE" id="PS50887">
    <property type="entry name" value="GGDEF"/>
    <property type="match status" value="1"/>
</dbReference>
<dbReference type="Proteomes" id="UP000016981">
    <property type="component" value="Unassembled WGS sequence"/>
</dbReference>
<evidence type="ECO:0000256" key="3">
    <source>
        <dbReference type="ARBA" id="ARBA00022679"/>
    </source>
</evidence>
<dbReference type="EMBL" id="BASY01000020">
    <property type="protein sequence ID" value="GAD47132.1"/>
    <property type="molecule type" value="Genomic_DNA"/>
</dbReference>
<evidence type="ECO:0000313" key="14">
    <source>
        <dbReference type="Proteomes" id="UP000016981"/>
    </source>
</evidence>
<comment type="similarity">
    <text evidence="1">Belongs to the CRISPR-associated Cas10/Csm1 family.</text>
</comment>
<dbReference type="CDD" id="cd09680">
    <property type="entry name" value="Cas10_III"/>
    <property type="match status" value="1"/>
</dbReference>